<evidence type="ECO:0000313" key="4">
    <source>
        <dbReference type="Proteomes" id="UP000195208"/>
    </source>
</evidence>
<dbReference type="InterPro" id="IPR009214">
    <property type="entry name" value="DUF1129"/>
</dbReference>
<dbReference type="Proteomes" id="UP000646308">
    <property type="component" value="Unassembled WGS sequence"/>
</dbReference>
<keyword evidence="1" id="KW-0812">Transmembrane</keyword>
<dbReference type="RefSeq" id="WP_037566437.1">
    <property type="nucleotide sequence ID" value="NZ_CP009623.1"/>
</dbReference>
<sequence>MKSVEQLTRDNNVKSLRLNNTDRQIFESYMTYVRADMRVNAYESEKVLQHILDHLLKAEDKGTHAMDFFNHDPKKHAIHTIKTLPNHTIVNIFRTILKHLILLLGVFCFLKGFIGFFINDTRLYLYTFPITFVIGVFVLFLFIWACYKMVQLQAFSYSRFSWFFGYIVIIALFIILFLLFFFPQNFLQWGPYINIGNWTFILISFVVIPIGLYINDRQDKKNKTETASWRYKGT</sequence>
<gene>
    <name evidence="3" type="ORF">B9M88_07280</name>
    <name evidence="2" type="ORF">GLV84_04170</name>
</gene>
<dbReference type="Proteomes" id="UP000195208">
    <property type="component" value="Unassembled WGS sequence"/>
</dbReference>
<reference evidence="2" key="2">
    <citation type="submission" date="2019-11" db="EMBL/GenBank/DDBJ databases">
        <title>Whole genome comparisons of Staphylococcus agnetis isolates from cattle and chickens.</title>
        <authorList>
            <person name="Rhoads D."/>
            <person name="Shwani A."/>
            <person name="Adkins P."/>
            <person name="Calcutt M."/>
            <person name="Middleton J."/>
        </authorList>
    </citation>
    <scope>NUCLEOTIDE SEQUENCE</scope>
    <source>
        <strain evidence="2">1387</strain>
    </source>
</reference>
<dbReference type="OrthoDB" id="2407917at2"/>
<feature type="transmembrane region" description="Helical" evidence="1">
    <location>
        <begin position="159"/>
        <end position="183"/>
    </location>
</feature>
<evidence type="ECO:0000313" key="3">
    <source>
        <dbReference type="EMBL" id="OTW30842.1"/>
    </source>
</evidence>
<evidence type="ECO:0000256" key="1">
    <source>
        <dbReference type="SAM" id="Phobius"/>
    </source>
</evidence>
<proteinExistence type="predicted"/>
<evidence type="ECO:0000313" key="5">
    <source>
        <dbReference type="Proteomes" id="UP000646308"/>
    </source>
</evidence>
<keyword evidence="1" id="KW-0472">Membrane</keyword>
<keyword evidence="4" id="KW-1185">Reference proteome</keyword>
<dbReference type="EMBL" id="WMFL01000058">
    <property type="protein sequence ID" value="NJI02053.1"/>
    <property type="molecule type" value="Genomic_DNA"/>
</dbReference>
<feature type="transmembrane region" description="Helical" evidence="1">
    <location>
        <begin position="124"/>
        <end position="147"/>
    </location>
</feature>
<dbReference type="eggNOG" id="COG4858">
    <property type="taxonomic scope" value="Bacteria"/>
</dbReference>
<comment type="caution">
    <text evidence="2">The sequence shown here is derived from an EMBL/GenBank/DDBJ whole genome shotgun (WGS) entry which is preliminary data.</text>
</comment>
<keyword evidence="1" id="KW-1133">Transmembrane helix</keyword>
<dbReference type="KEGG" id="sagq:EP23_11815"/>
<name>A0A085UEW5_9STAP</name>
<accession>A0A085UEW5</accession>
<protein>
    <submittedName>
        <fullName evidence="2">DUF1129 family protein</fullName>
    </submittedName>
</protein>
<dbReference type="AlphaFoldDB" id="A0A085UEW5"/>
<feature type="transmembrane region" description="Helical" evidence="1">
    <location>
        <begin position="100"/>
        <end position="118"/>
    </location>
</feature>
<dbReference type="Pfam" id="PF06570">
    <property type="entry name" value="DUF1129"/>
    <property type="match status" value="1"/>
</dbReference>
<dbReference type="SUPFAM" id="SSF158560">
    <property type="entry name" value="BH3980-like"/>
    <property type="match status" value="1"/>
</dbReference>
<dbReference type="GeneID" id="57690866"/>
<organism evidence="2 5">
    <name type="scientific">Staphylococcus agnetis</name>
    <dbReference type="NCBI Taxonomy" id="985762"/>
    <lineage>
        <taxon>Bacteria</taxon>
        <taxon>Bacillati</taxon>
        <taxon>Bacillota</taxon>
        <taxon>Bacilli</taxon>
        <taxon>Bacillales</taxon>
        <taxon>Staphylococcaceae</taxon>
        <taxon>Staphylococcus</taxon>
    </lineage>
</organism>
<evidence type="ECO:0000313" key="2">
    <source>
        <dbReference type="EMBL" id="NJI02053.1"/>
    </source>
</evidence>
<reference evidence="3 4" key="1">
    <citation type="submission" date="2017-04" db="EMBL/GenBank/DDBJ databases">
        <title>Staphylococcus agnetis, a potential pathogen in the broiler production.</title>
        <authorList>
            <person name="Poulsen L."/>
        </authorList>
    </citation>
    <scope>NUCLEOTIDE SEQUENCE [LARGE SCALE GENOMIC DNA]</scope>
    <source>
        <strain evidence="3 4">723_310714_2_2_spleen</strain>
    </source>
</reference>
<feature type="transmembrane region" description="Helical" evidence="1">
    <location>
        <begin position="195"/>
        <end position="214"/>
    </location>
</feature>
<dbReference type="EMBL" id="NEFX01000014">
    <property type="protein sequence ID" value="OTW30842.1"/>
    <property type="molecule type" value="Genomic_DNA"/>
</dbReference>